<dbReference type="Proteomes" id="UP000032025">
    <property type="component" value="Unassembled WGS sequence"/>
</dbReference>
<dbReference type="RefSeq" id="WP_042468472.1">
    <property type="nucleotide sequence ID" value="NZ_BBJS01000010.1"/>
</dbReference>
<keyword evidence="3" id="KW-0378">Hydrolase</keyword>
<keyword evidence="5" id="KW-1185">Reference proteome</keyword>
<organism evidence="4 5">
    <name type="scientific">Sphingomonas paucimobilis NBRC 13935</name>
    <dbReference type="NCBI Taxonomy" id="1219050"/>
    <lineage>
        <taxon>Bacteria</taxon>
        <taxon>Pseudomonadati</taxon>
        <taxon>Pseudomonadota</taxon>
        <taxon>Alphaproteobacteria</taxon>
        <taxon>Sphingomonadales</taxon>
        <taxon>Sphingomonadaceae</taxon>
        <taxon>Sphingomonas</taxon>
    </lineage>
</organism>
<dbReference type="GO" id="GO:0009253">
    <property type="term" value="P:peptidoglycan catabolic process"/>
    <property type="evidence" value="ECO:0007669"/>
    <property type="project" value="InterPro"/>
</dbReference>
<comment type="caution">
    <text evidence="4">The sequence shown here is derived from an EMBL/GenBank/DDBJ whole genome shotgun (WGS) entry which is preliminary data.</text>
</comment>
<dbReference type="InterPro" id="IPR023346">
    <property type="entry name" value="Lysozyme-like_dom_sf"/>
</dbReference>
<sequence length="172" mass="19308">MTYDRARLAREIARDEGDKLIAYHCSQGFLTIGKGRNLETVGITAEETAALGITVSSCIARGITQAQSDALFANDIVRSEADLDRHLPWWRRLDPVRQRVMLNMCFNMGIGWPPSKTRKGKGLRAFVNTLPKIQRGDWQGAVAGMRSSLWHRQVGDRAVRLEAMMLTGKEPR</sequence>
<evidence type="ECO:0000313" key="5">
    <source>
        <dbReference type="Proteomes" id="UP000032025"/>
    </source>
</evidence>
<dbReference type="PANTHER" id="PTHR37406">
    <property type="entry name" value="T4-TYPE LYSOZYME 1-RELATED"/>
    <property type="match status" value="1"/>
</dbReference>
<dbReference type="GO" id="GO:0003796">
    <property type="term" value="F:lysozyme activity"/>
    <property type="evidence" value="ECO:0007669"/>
    <property type="project" value="UniProtKB-EC"/>
</dbReference>
<evidence type="ECO:0000256" key="3">
    <source>
        <dbReference type="RuleBase" id="RU003788"/>
    </source>
</evidence>
<dbReference type="GO" id="GO:0031640">
    <property type="term" value="P:killing of cells of another organism"/>
    <property type="evidence" value="ECO:0007669"/>
    <property type="project" value="UniProtKB-KW"/>
</dbReference>
<evidence type="ECO:0000256" key="2">
    <source>
        <dbReference type="ARBA" id="ARBA00022638"/>
    </source>
</evidence>
<reference evidence="4 5" key="1">
    <citation type="submission" date="2014-08" db="EMBL/GenBank/DDBJ databases">
        <title>Whole genome shotgun sequence of Sphingomonas paucimobilis NBRC 13935.</title>
        <authorList>
            <person name="Hosoyama A."/>
            <person name="Hashimoto M."/>
            <person name="Hosoyama Y."/>
            <person name="Noguchi M."/>
            <person name="Uohara A."/>
            <person name="Ohji S."/>
            <person name="Katano-Makiyama Y."/>
            <person name="Ichikawa N."/>
            <person name="Kimura A."/>
            <person name="Yamazoe A."/>
            <person name="Fujita N."/>
        </authorList>
    </citation>
    <scope>NUCLEOTIDE SEQUENCE [LARGE SCALE GENOMIC DNA]</scope>
    <source>
        <strain evidence="4 5">NBRC 13935</strain>
    </source>
</reference>
<proteinExistence type="inferred from homology"/>
<protein>
    <recommendedName>
        <fullName evidence="3">Lysozyme</fullName>
        <ecNumber evidence="3">3.2.1.17</ecNumber>
    </recommendedName>
</protein>
<keyword evidence="3" id="KW-0326">Glycosidase</keyword>
<dbReference type="EC" id="3.2.1.17" evidence="3"/>
<dbReference type="InterPro" id="IPR002196">
    <property type="entry name" value="Glyco_hydro_24"/>
</dbReference>
<keyword evidence="2 3" id="KW-0081">Bacteriolytic enzyme</keyword>
<dbReference type="PANTHER" id="PTHR37406:SF1">
    <property type="entry name" value="T4-TYPE LYSOZYME 1-RELATED"/>
    <property type="match status" value="1"/>
</dbReference>
<dbReference type="GeneID" id="78526350"/>
<dbReference type="Pfam" id="PF00959">
    <property type="entry name" value="Phage_lysozyme"/>
    <property type="match status" value="1"/>
</dbReference>
<evidence type="ECO:0000313" key="4">
    <source>
        <dbReference type="EMBL" id="GAN12477.1"/>
    </source>
</evidence>
<name>A0A0C9N8J0_SPHPI</name>
<dbReference type="AlphaFoldDB" id="A0A0C9N8J0"/>
<dbReference type="InterPro" id="IPR023347">
    <property type="entry name" value="Lysozyme_dom_sf"/>
</dbReference>
<evidence type="ECO:0000256" key="1">
    <source>
        <dbReference type="ARBA" id="ARBA00022529"/>
    </source>
</evidence>
<comment type="similarity">
    <text evidence="3">Belongs to the glycosyl hydrolase 24 family.</text>
</comment>
<dbReference type="GO" id="GO:0042742">
    <property type="term" value="P:defense response to bacterium"/>
    <property type="evidence" value="ECO:0007669"/>
    <property type="project" value="UniProtKB-KW"/>
</dbReference>
<keyword evidence="1 3" id="KW-0929">Antimicrobial</keyword>
<dbReference type="EMBL" id="BBJS01000010">
    <property type="protein sequence ID" value="GAN12477.1"/>
    <property type="molecule type" value="Genomic_DNA"/>
</dbReference>
<comment type="catalytic activity">
    <reaction evidence="3">
        <text>Hydrolysis of (1-&gt;4)-beta-linkages between N-acetylmuramic acid and N-acetyl-D-glucosamine residues in a peptidoglycan and between N-acetyl-D-glucosamine residues in chitodextrins.</text>
        <dbReference type="EC" id="3.2.1.17"/>
    </reaction>
</comment>
<dbReference type="SUPFAM" id="SSF53955">
    <property type="entry name" value="Lysozyme-like"/>
    <property type="match status" value="1"/>
</dbReference>
<dbReference type="InterPro" id="IPR052619">
    <property type="entry name" value="Phage_lysozyme-like"/>
</dbReference>
<accession>A0A0C9N8J0</accession>
<dbReference type="Gene3D" id="1.10.530.40">
    <property type="match status" value="1"/>
</dbReference>
<gene>
    <name evidence="4" type="ORF">SP6_10_00580</name>
</gene>
<dbReference type="GO" id="GO:0016998">
    <property type="term" value="P:cell wall macromolecule catabolic process"/>
    <property type="evidence" value="ECO:0007669"/>
    <property type="project" value="InterPro"/>
</dbReference>